<evidence type="ECO:0000313" key="3">
    <source>
        <dbReference type="Proteomes" id="UP000436483"/>
    </source>
</evidence>
<reference evidence="2 3" key="1">
    <citation type="submission" date="2019-12" db="EMBL/GenBank/DDBJ databases">
        <authorList>
            <person name="Yuan C.-G."/>
        </authorList>
    </citation>
    <scope>NUCLEOTIDE SEQUENCE [LARGE SCALE GENOMIC DNA]</scope>
    <source>
        <strain evidence="2 3">KCTC 23863</strain>
    </source>
</reference>
<keyword evidence="3" id="KW-1185">Reference proteome</keyword>
<keyword evidence="1" id="KW-0472">Membrane</keyword>
<reference evidence="2 3" key="2">
    <citation type="submission" date="2020-01" db="EMBL/GenBank/DDBJ databases">
        <title>Microvirga sp. nov., an arsenate reduction bacterium isolated from Tibet hotspring sediments.</title>
        <authorList>
            <person name="Xian W.-D."/>
            <person name="Li W.-J."/>
        </authorList>
    </citation>
    <scope>NUCLEOTIDE SEQUENCE [LARGE SCALE GENOMIC DNA]</scope>
    <source>
        <strain evidence="2 3">KCTC 23863</strain>
    </source>
</reference>
<dbReference type="Proteomes" id="UP000436483">
    <property type="component" value="Unassembled WGS sequence"/>
</dbReference>
<accession>A0A7X3MNS7</accession>
<dbReference type="EMBL" id="WURB01000001">
    <property type="protein sequence ID" value="MXQ10240.1"/>
    <property type="molecule type" value="Genomic_DNA"/>
</dbReference>
<evidence type="ECO:0000313" key="2">
    <source>
        <dbReference type="EMBL" id="MXQ10240.1"/>
    </source>
</evidence>
<protein>
    <recommendedName>
        <fullName evidence="4">TIGR02588 family protein</fullName>
    </recommendedName>
</protein>
<keyword evidence="1" id="KW-1133">Transmembrane helix</keyword>
<dbReference type="OrthoDB" id="1445569at2"/>
<keyword evidence="1" id="KW-0812">Transmembrane</keyword>
<gene>
    <name evidence="2" type="ORF">GR328_01955</name>
</gene>
<comment type="caution">
    <text evidence="2">The sequence shown here is derived from an EMBL/GenBank/DDBJ whole genome shotgun (WGS) entry which is preliminary data.</text>
</comment>
<dbReference type="AlphaFoldDB" id="A0A7X3MNS7"/>
<proteinExistence type="predicted"/>
<name>A0A7X3MNS7_9HYPH</name>
<organism evidence="2 3">
    <name type="scientific">Microvirga makkahensis</name>
    <dbReference type="NCBI Taxonomy" id="1128670"/>
    <lineage>
        <taxon>Bacteria</taxon>
        <taxon>Pseudomonadati</taxon>
        <taxon>Pseudomonadota</taxon>
        <taxon>Alphaproteobacteria</taxon>
        <taxon>Hyphomicrobiales</taxon>
        <taxon>Methylobacteriaceae</taxon>
        <taxon>Microvirga</taxon>
    </lineage>
</organism>
<evidence type="ECO:0000256" key="1">
    <source>
        <dbReference type="SAM" id="Phobius"/>
    </source>
</evidence>
<evidence type="ECO:0008006" key="4">
    <source>
        <dbReference type="Google" id="ProtNLM"/>
    </source>
</evidence>
<feature type="transmembrane region" description="Helical" evidence="1">
    <location>
        <begin position="21"/>
        <end position="43"/>
    </location>
</feature>
<dbReference type="RefSeq" id="WP_160882835.1">
    <property type="nucleotide sequence ID" value="NZ_WURB01000001.1"/>
</dbReference>
<sequence>MKREHGTGDMRAAKPKPQVPWLEWLAAGLGLIFALGLFGMIGWQAFNGATVPPAVTVEVEDIARIDGGYRVLFRARNGAGEAAAQVEIEGIVSGPEFKAETSRVVLDYIPGRSTRRGGLFFTRDPRSGALDVRATGFAEP</sequence>